<proteinExistence type="predicted"/>
<evidence type="ECO:0000259" key="2">
    <source>
        <dbReference type="Pfam" id="PF07670"/>
    </source>
</evidence>
<keyword evidence="1" id="KW-0472">Membrane</keyword>
<dbReference type="EMBL" id="JACOOK010000004">
    <property type="protein sequence ID" value="MBC5617047.1"/>
    <property type="molecule type" value="Genomic_DNA"/>
</dbReference>
<feature type="transmembrane region" description="Helical" evidence="1">
    <location>
        <begin position="284"/>
        <end position="306"/>
    </location>
</feature>
<evidence type="ECO:0000313" key="4">
    <source>
        <dbReference type="Proteomes" id="UP000636891"/>
    </source>
</evidence>
<protein>
    <submittedName>
        <fullName evidence="3">Nucleoside recognition domain-containing protein</fullName>
    </submittedName>
</protein>
<feature type="domain" description="Nucleoside transporter/FeoB GTPase Gate" evidence="2">
    <location>
        <begin position="26"/>
        <end position="109"/>
    </location>
</feature>
<accession>A0ABR7CN04</accession>
<comment type="caution">
    <text evidence="3">The sequence shown here is derived from an EMBL/GenBank/DDBJ whole genome shotgun (WGS) entry which is preliminary data.</text>
</comment>
<feature type="transmembrane region" description="Helical" evidence="1">
    <location>
        <begin position="128"/>
        <end position="146"/>
    </location>
</feature>
<reference evidence="3 4" key="1">
    <citation type="submission" date="2020-08" db="EMBL/GenBank/DDBJ databases">
        <title>Genome public.</title>
        <authorList>
            <person name="Liu C."/>
            <person name="Sun Q."/>
        </authorList>
    </citation>
    <scope>NUCLEOTIDE SEQUENCE [LARGE SCALE GENOMIC DNA]</scope>
    <source>
        <strain evidence="3 4">New-7</strain>
    </source>
</reference>
<feature type="transmembrane region" description="Helical" evidence="1">
    <location>
        <begin position="226"/>
        <end position="247"/>
    </location>
</feature>
<keyword evidence="1" id="KW-0812">Transmembrane</keyword>
<gene>
    <name evidence="3" type="ORF">H8S08_08470</name>
</gene>
<feature type="transmembrane region" description="Helical" evidence="1">
    <location>
        <begin position="97"/>
        <end position="116"/>
    </location>
</feature>
<dbReference type="Pfam" id="PF07670">
    <property type="entry name" value="Gate"/>
    <property type="match status" value="1"/>
</dbReference>
<name>A0ABR7CN04_9BACT</name>
<evidence type="ECO:0000313" key="3">
    <source>
        <dbReference type="EMBL" id="MBC5617047.1"/>
    </source>
</evidence>
<keyword evidence="4" id="KW-1185">Reference proteome</keyword>
<keyword evidence="1" id="KW-1133">Transmembrane helix</keyword>
<dbReference type="RefSeq" id="WP_101572154.1">
    <property type="nucleotide sequence ID" value="NZ_JACOOK010000004.1"/>
</dbReference>
<evidence type="ECO:0000256" key="1">
    <source>
        <dbReference type="SAM" id="Phobius"/>
    </source>
</evidence>
<dbReference type="InterPro" id="IPR011642">
    <property type="entry name" value="Gate_dom"/>
</dbReference>
<sequence length="318" mass="34875">MEQNSFRIRLLRAVSEAMRPAWRTAVWVIKMVVPITLAISILEHLGVIGRISEWIAPLFGLVGLPGDSGLVFLTAALSNNYAAVAVIATLGFDYRSVVILAVMALVCHCLIIESAIQHKTGASGLKMTLLRIGMAFIAAALMNLILPKHMTGRLFLPPAGVSPETWAEAGLLWLKTILPLSLKIGIIIVSLNILQRILQEFRLLDLLTVPLQPLMAVFGLPRSTSFLWIISNVVGLTYGGAALVDEIRRGAISREDSRLLNAHVAISHSLLEDTAIFYSIGVGLFWLLVPRIILAICTVWIIRLFVRLRNPRRSIAPG</sequence>
<organism evidence="3 4">
    <name type="scientific">Alistipes hominis</name>
    <dbReference type="NCBI Taxonomy" id="2763015"/>
    <lineage>
        <taxon>Bacteria</taxon>
        <taxon>Pseudomonadati</taxon>
        <taxon>Bacteroidota</taxon>
        <taxon>Bacteroidia</taxon>
        <taxon>Bacteroidales</taxon>
        <taxon>Rikenellaceae</taxon>
        <taxon>Alistipes</taxon>
    </lineage>
</organism>
<dbReference type="Proteomes" id="UP000636891">
    <property type="component" value="Unassembled WGS sequence"/>
</dbReference>
<feature type="transmembrane region" description="Helical" evidence="1">
    <location>
        <begin position="20"/>
        <end position="42"/>
    </location>
</feature>